<dbReference type="AlphaFoldDB" id="A0A1C5J460"/>
<protein>
    <submittedName>
        <fullName evidence="3">Vitamin K-dependent gamma-carboxylase</fullName>
    </submittedName>
</protein>
<evidence type="ECO:0000313" key="3">
    <source>
        <dbReference type="EMBL" id="SCG65071.1"/>
    </source>
</evidence>
<accession>A0A1C5J460</accession>
<feature type="transmembrane region" description="Helical" evidence="2">
    <location>
        <begin position="231"/>
        <end position="257"/>
    </location>
</feature>
<feature type="region of interest" description="Disordered" evidence="1">
    <location>
        <begin position="272"/>
        <end position="303"/>
    </location>
</feature>
<dbReference type="OrthoDB" id="3353560at2"/>
<keyword evidence="2" id="KW-1133">Transmembrane helix</keyword>
<feature type="transmembrane region" description="Helical" evidence="2">
    <location>
        <begin position="20"/>
        <end position="37"/>
    </location>
</feature>
<evidence type="ECO:0000256" key="2">
    <source>
        <dbReference type="SAM" id="Phobius"/>
    </source>
</evidence>
<evidence type="ECO:0000313" key="4">
    <source>
        <dbReference type="Proteomes" id="UP000198215"/>
    </source>
</evidence>
<name>A0A1C5J460_9ACTN</name>
<evidence type="ECO:0000256" key="1">
    <source>
        <dbReference type="SAM" id="MobiDB-lite"/>
    </source>
</evidence>
<dbReference type="EMBL" id="LT607753">
    <property type="protein sequence ID" value="SCG65071.1"/>
    <property type="molecule type" value="Genomic_DNA"/>
</dbReference>
<gene>
    <name evidence="3" type="ORF">GA0070614_3898</name>
</gene>
<dbReference type="Proteomes" id="UP000198215">
    <property type="component" value="Chromosome I"/>
</dbReference>
<proteinExistence type="predicted"/>
<dbReference type="RefSeq" id="WP_157745044.1">
    <property type="nucleotide sequence ID" value="NZ_LT607753.1"/>
</dbReference>
<keyword evidence="2" id="KW-0812">Transmembrane</keyword>
<organism evidence="3 4">
    <name type="scientific">Micromonospora coxensis</name>
    <dbReference type="NCBI Taxonomy" id="356852"/>
    <lineage>
        <taxon>Bacteria</taxon>
        <taxon>Bacillati</taxon>
        <taxon>Actinomycetota</taxon>
        <taxon>Actinomycetes</taxon>
        <taxon>Micromonosporales</taxon>
        <taxon>Micromonosporaceae</taxon>
        <taxon>Micromonospora</taxon>
    </lineage>
</organism>
<feature type="transmembrane region" description="Helical" evidence="2">
    <location>
        <begin position="88"/>
        <end position="108"/>
    </location>
</feature>
<keyword evidence="2" id="KW-0472">Membrane</keyword>
<keyword evidence="4" id="KW-1185">Reference proteome</keyword>
<feature type="transmembrane region" description="Helical" evidence="2">
    <location>
        <begin position="64"/>
        <end position="81"/>
    </location>
</feature>
<sequence length="303" mass="33657">MIRWLTEPVPRGRIAAFRTLVYLFVAADLVIFTPWVRTRVDVPGELYQPLLIGRLLPLPTPTPGLVAVVFWALLALALLAATGRAPRLLGWTVFALYFQWMIVAMSYGKVDHDRFALLVALAALPTAGRARHGDPTRSEAGGWALRVTQIAVICTYFLAAWAKLRFGGPDWATGSVLARAIIRRGTDLADLIAQVPYLLIVAQFGILAFELLSPLVFLLPERWRHATIGFFYSFHVVTIATITISFAPHLVAMTSFLPLEKLRPLDRLRRLRRRDPPNPVDHTAGQAVTTPVDDVRATPLPQS</sequence>
<feature type="transmembrane region" description="Helical" evidence="2">
    <location>
        <begin position="197"/>
        <end position="219"/>
    </location>
</feature>
<reference evidence="4" key="1">
    <citation type="submission" date="2016-06" db="EMBL/GenBank/DDBJ databases">
        <authorList>
            <person name="Varghese N."/>
            <person name="Submissions Spin"/>
        </authorList>
    </citation>
    <scope>NUCLEOTIDE SEQUENCE [LARGE SCALE GENOMIC DNA]</scope>
    <source>
        <strain evidence="4">DSM 45161</strain>
    </source>
</reference>